<evidence type="ECO:0000259" key="3">
    <source>
        <dbReference type="PROSITE" id="PS00497"/>
    </source>
</evidence>
<dbReference type="OrthoDB" id="6132182at2759"/>
<proteinExistence type="predicted"/>
<dbReference type="PANTHER" id="PTHR11474:SF126">
    <property type="entry name" value="TYROSINASE-LIKE PROTEIN TYR-1-RELATED"/>
    <property type="match status" value="1"/>
</dbReference>
<dbReference type="PROSITE" id="PS00497">
    <property type="entry name" value="TYROSINASE_1"/>
    <property type="match status" value="1"/>
</dbReference>
<dbReference type="InterPro" id="IPR008922">
    <property type="entry name" value="Di-copper_centre_dom_sf"/>
</dbReference>
<name>A0A1R0H9H9_9FUNG</name>
<dbReference type="Gene3D" id="1.10.1280.10">
    <property type="entry name" value="Di-copper center containing domain from catechol oxidase"/>
    <property type="match status" value="1"/>
</dbReference>
<keyword evidence="1" id="KW-0479">Metal-binding</keyword>
<feature type="domain" description="Tyrosinase copper-binding" evidence="3">
    <location>
        <begin position="22"/>
        <end position="39"/>
    </location>
</feature>
<dbReference type="Pfam" id="PF00264">
    <property type="entry name" value="Tyrosinase"/>
    <property type="match status" value="1"/>
</dbReference>
<dbReference type="InterPro" id="IPR002227">
    <property type="entry name" value="Tyrosinase_Cu-bd"/>
</dbReference>
<evidence type="ECO:0000313" key="4">
    <source>
        <dbReference type="EMBL" id="OLY85776.1"/>
    </source>
</evidence>
<accession>A0A1R0H9H9</accession>
<dbReference type="AlphaFoldDB" id="A0A1R0H9H9"/>
<dbReference type="GO" id="GO:0046872">
    <property type="term" value="F:metal ion binding"/>
    <property type="evidence" value="ECO:0007669"/>
    <property type="project" value="UniProtKB-KW"/>
</dbReference>
<comment type="caution">
    <text evidence="4">The sequence shown here is derived from an EMBL/GenBank/DDBJ whole genome shotgun (WGS) entry which is preliminary data.</text>
</comment>
<protein>
    <submittedName>
        <fullName evidence="4">Tyrosinase</fullName>
    </submittedName>
</protein>
<organism evidence="4 5">
    <name type="scientific">Smittium mucronatum</name>
    <dbReference type="NCBI Taxonomy" id="133383"/>
    <lineage>
        <taxon>Eukaryota</taxon>
        <taxon>Fungi</taxon>
        <taxon>Fungi incertae sedis</taxon>
        <taxon>Zoopagomycota</taxon>
        <taxon>Kickxellomycotina</taxon>
        <taxon>Harpellomycetes</taxon>
        <taxon>Harpellales</taxon>
        <taxon>Legeriomycetaceae</taxon>
        <taxon>Smittium</taxon>
    </lineage>
</organism>
<dbReference type="PANTHER" id="PTHR11474">
    <property type="entry name" value="TYROSINASE FAMILY MEMBER"/>
    <property type="match status" value="1"/>
</dbReference>
<dbReference type="InterPro" id="IPR050316">
    <property type="entry name" value="Tyrosinase/Hemocyanin"/>
</dbReference>
<keyword evidence="2" id="KW-0186">Copper</keyword>
<evidence type="ECO:0000256" key="2">
    <source>
        <dbReference type="ARBA" id="ARBA00023008"/>
    </source>
</evidence>
<evidence type="ECO:0000256" key="1">
    <source>
        <dbReference type="ARBA" id="ARBA00022723"/>
    </source>
</evidence>
<dbReference type="STRING" id="133383.A0A1R0H9H9"/>
<dbReference type="EMBL" id="LSSL01000005">
    <property type="protein sequence ID" value="OLY85776.1"/>
    <property type="molecule type" value="Genomic_DNA"/>
</dbReference>
<dbReference type="PRINTS" id="PR00092">
    <property type="entry name" value="TYROSINASE"/>
</dbReference>
<dbReference type="Proteomes" id="UP000187455">
    <property type="component" value="Unassembled WGS sequence"/>
</dbReference>
<gene>
    <name evidence="4" type="ORF">AYI68_g27</name>
</gene>
<dbReference type="SUPFAM" id="SSF48056">
    <property type="entry name" value="Di-copper centre-containing domain"/>
    <property type="match status" value="1"/>
</dbReference>
<keyword evidence="5" id="KW-1185">Reference proteome</keyword>
<evidence type="ECO:0000313" key="5">
    <source>
        <dbReference type="Proteomes" id="UP000187455"/>
    </source>
</evidence>
<dbReference type="GO" id="GO:0016491">
    <property type="term" value="F:oxidoreductase activity"/>
    <property type="evidence" value="ECO:0007669"/>
    <property type="project" value="InterPro"/>
</dbReference>
<sequence length="428" mass="46948">MYNNGWFNWFAFIHNQQFPNVHNVAVFLPWHRRFVVEFELVGQRIDSGFAVPYWDATIDFANPAGSPILTPNFIGTNGVQSGNTRCVTNGFQNGWQLINPTRHCLSRNFNGGNGRINPWHSPESVTSIIQTSRTFRDFANGIELGIHADVHNGIGGDMSSGFSPNDFAFMLHHSNIDRLWTQWQNVNPRVNTNAYNGNNRGGSVANLSDRLPVFGETVQSVMRVGFGRNCYSYSGVGANRKRQVAPDDSGQKTLGNFVVANSTIISTLMNVQDMSLATALTPNTLKKYFPSLLAPETTVQDVALPDYVSIKALNYARTVNRNPNAVFGPSGSGRSGRSWRRRIYNGGKAVKPLVSTSIASSLVLTSNKINLSQNVVVNVTVTSPPVGAQQLNLSNGGSDQTINIQKPVIPIPAIQQFFQCASRVGQFP</sequence>
<reference evidence="4 5" key="1">
    <citation type="journal article" date="2016" name="Mol. Biol. Evol.">
        <title>Genome-Wide Survey of Gut Fungi (Harpellales) Reveals the First Horizontally Transferred Ubiquitin Gene from a Mosquito Host.</title>
        <authorList>
            <person name="Wang Y."/>
            <person name="White M.M."/>
            <person name="Kvist S."/>
            <person name="Moncalvo J.M."/>
        </authorList>
    </citation>
    <scope>NUCLEOTIDE SEQUENCE [LARGE SCALE GENOMIC DNA]</scope>
    <source>
        <strain evidence="4 5">ALG-7-W6</strain>
    </source>
</reference>